<dbReference type="InterPro" id="IPR010222">
    <property type="entry name" value="RNA_helicase_HrpA"/>
</dbReference>
<dbReference type="InterPro" id="IPR003593">
    <property type="entry name" value="AAA+_ATPase"/>
</dbReference>
<dbReference type="InterPro" id="IPR048333">
    <property type="entry name" value="HA2_WH"/>
</dbReference>
<dbReference type="SMART" id="SM00490">
    <property type="entry name" value="HELICc"/>
    <property type="match status" value="1"/>
</dbReference>
<keyword evidence="2" id="KW-0378">Hydrolase</keyword>
<dbReference type="FunFam" id="1.20.120.1080:FF:000005">
    <property type="entry name" value="ATP-dependent helicase HrpA"/>
    <property type="match status" value="1"/>
</dbReference>
<dbReference type="InterPro" id="IPR011545">
    <property type="entry name" value="DEAD/DEAH_box_helicase_dom"/>
</dbReference>
<dbReference type="PANTHER" id="PTHR18934:SF99">
    <property type="entry name" value="ATP-DEPENDENT RNA HELICASE DHX37-RELATED"/>
    <property type="match status" value="1"/>
</dbReference>
<dbReference type="InterPro" id="IPR001650">
    <property type="entry name" value="Helicase_C-like"/>
</dbReference>
<evidence type="ECO:0000256" key="2">
    <source>
        <dbReference type="ARBA" id="ARBA00022801"/>
    </source>
</evidence>
<comment type="caution">
    <text evidence="8">The sequence shown here is derived from an EMBL/GenBank/DDBJ whole genome shotgun (WGS) entry which is preliminary data.</text>
</comment>
<evidence type="ECO:0000313" key="8">
    <source>
        <dbReference type="EMBL" id="TCJ88830.1"/>
    </source>
</evidence>
<dbReference type="InterPro" id="IPR027417">
    <property type="entry name" value="P-loop_NTPase"/>
</dbReference>
<dbReference type="FunFam" id="3.40.50.300:FF:000575">
    <property type="entry name" value="ATP-dependent helicase hrpA"/>
    <property type="match status" value="1"/>
</dbReference>
<dbReference type="PROSITE" id="PS51192">
    <property type="entry name" value="HELICASE_ATP_BIND_1"/>
    <property type="match status" value="1"/>
</dbReference>
<dbReference type="CDD" id="cd18791">
    <property type="entry name" value="SF2_C_RHA"/>
    <property type="match status" value="1"/>
</dbReference>
<dbReference type="Pfam" id="PF11898">
    <property type="entry name" value="DUF3418"/>
    <property type="match status" value="1"/>
</dbReference>
<evidence type="ECO:0000256" key="3">
    <source>
        <dbReference type="ARBA" id="ARBA00022806"/>
    </source>
</evidence>
<dbReference type="Proteomes" id="UP000294887">
    <property type="component" value="Unassembled WGS sequence"/>
</dbReference>
<dbReference type="SMART" id="SM00382">
    <property type="entry name" value="AAA"/>
    <property type="match status" value="1"/>
</dbReference>
<proteinExistence type="predicted"/>
<dbReference type="Pfam" id="PF07717">
    <property type="entry name" value="OB_NTP_bind"/>
    <property type="match status" value="1"/>
</dbReference>
<evidence type="ECO:0000256" key="1">
    <source>
        <dbReference type="ARBA" id="ARBA00022741"/>
    </source>
</evidence>
<protein>
    <submittedName>
        <fullName evidence="8">ATP-dependent helicase HrpA</fullName>
    </submittedName>
</protein>
<dbReference type="GO" id="GO:0003723">
    <property type="term" value="F:RNA binding"/>
    <property type="evidence" value="ECO:0007669"/>
    <property type="project" value="TreeGrafter"/>
</dbReference>
<dbReference type="RefSeq" id="WP_131904504.1">
    <property type="nucleotide sequence ID" value="NZ_BAAAFU010000008.1"/>
</dbReference>
<dbReference type="InterPro" id="IPR011709">
    <property type="entry name" value="DEAD-box_helicase_OB_fold"/>
</dbReference>
<dbReference type="SMART" id="SM00487">
    <property type="entry name" value="DEXDc"/>
    <property type="match status" value="1"/>
</dbReference>
<dbReference type="GO" id="GO:0003724">
    <property type="term" value="F:RNA helicase activity"/>
    <property type="evidence" value="ECO:0007669"/>
    <property type="project" value="InterPro"/>
</dbReference>
<dbReference type="Pfam" id="PF21010">
    <property type="entry name" value="HA2_C"/>
    <property type="match status" value="1"/>
</dbReference>
<dbReference type="CDD" id="cd17989">
    <property type="entry name" value="DEXHc_HrpA"/>
    <property type="match status" value="1"/>
</dbReference>
<keyword evidence="4" id="KW-0067">ATP-binding</keyword>
<dbReference type="PROSITE" id="PS51194">
    <property type="entry name" value="HELICASE_CTER"/>
    <property type="match status" value="1"/>
</dbReference>
<dbReference type="InterPro" id="IPR014001">
    <property type="entry name" value="Helicase_ATP-bd"/>
</dbReference>
<dbReference type="SMART" id="SM00847">
    <property type="entry name" value="HA2"/>
    <property type="match status" value="1"/>
</dbReference>
<dbReference type="EMBL" id="SMFQ01000002">
    <property type="protein sequence ID" value="TCJ88830.1"/>
    <property type="molecule type" value="Genomic_DNA"/>
</dbReference>
<feature type="domain" description="Helicase ATP-binding" evidence="6">
    <location>
        <begin position="100"/>
        <end position="263"/>
    </location>
</feature>
<dbReference type="SUPFAM" id="SSF52540">
    <property type="entry name" value="P-loop containing nucleoside triphosphate hydrolases"/>
    <property type="match status" value="1"/>
</dbReference>
<dbReference type="Gene3D" id="3.40.50.300">
    <property type="entry name" value="P-loop containing nucleotide triphosphate hydrolases"/>
    <property type="match status" value="2"/>
</dbReference>
<gene>
    <name evidence="8" type="ORF">EV695_0690</name>
</gene>
<dbReference type="Pfam" id="PF00271">
    <property type="entry name" value="Helicase_C"/>
    <property type="match status" value="1"/>
</dbReference>
<dbReference type="GO" id="GO:0005524">
    <property type="term" value="F:ATP binding"/>
    <property type="evidence" value="ECO:0007669"/>
    <property type="project" value="UniProtKB-KW"/>
</dbReference>
<dbReference type="Gene3D" id="1.20.120.1080">
    <property type="match status" value="1"/>
</dbReference>
<dbReference type="InterPro" id="IPR007502">
    <property type="entry name" value="Helicase-assoc_dom"/>
</dbReference>
<dbReference type="NCBIfam" id="TIGR01967">
    <property type="entry name" value="DEAH_box_HrpA"/>
    <property type="match status" value="1"/>
</dbReference>
<evidence type="ECO:0000313" key="9">
    <source>
        <dbReference type="Proteomes" id="UP000294887"/>
    </source>
</evidence>
<feature type="domain" description="Helicase C-terminal" evidence="7">
    <location>
        <begin position="306"/>
        <end position="477"/>
    </location>
</feature>
<dbReference type="Pfam" id="PF00270">
    <property type="entry name" value="DEAD"/>
    <property type="match status" value="1"/>
</dbReference>
<evidence type="ECO:0000256" key="5">
    <source>
        <dbReference type="SAM" id="MobiDB-lite"/>
    </source>
</evidence>
<dbReference type="GO" id="GO:0016787">
    <property type="term" value="F:hydrolase activity"/>
    <property type="evidence" value="ECO:0007669"/>
    <property type="project" value="UniProtKB-KW"/>
</dbReference>
<dbReference type="InterPro" id="IPR024590">
    <property type="entry name" value="HrpA_C"/>
</dbReference>
<organism evidence="8 9">
    <name type="scientific">Cocleimonas flava</name>
    <dbReference type="NCBI Taxonomy" id="634765"/>
    <lineage>
        <taxon>Bacteria</taxon>
        <taxon>Pseudomonadati</taxon>
        <taxon>Pseudomonadota</taxon>
        <taxon>Gammaproteobacteria</taxon>
        <taxon>Thiotrichales</taxon>
        <taxon>Thiotrichaceae</taxon>
        <taxon>Cocleimonas</taxon>
    </lineage>
</organism>
<keyword evidence="3 8" id="KW-0347">Helicase</keyword>
<sequence length="1388" mass="158726">MKSSEQSKPSHSNSGLSRAKQKYLYDLLSKCRGSQRFFLSNKIRQLSRLKNADQSFDSRLKKLEADINASIEKRESRLRHLPKPDYPEELPVAERREEIIKTISENQVTIICGETGSGKTTQLPKMCLELGRGVDGIIGHTQPRRIAARSVAARIAEELKTELGSVVGYKVRFHDQLKDDSYVKLMTDGILLAEIRNDRYLNQYDTLIIDEAHERSLNIDFLLGYLRWLLPRRKDLKVIITSATIDPERFAKHFNFTGKEDGNAPIINVSGRTFPVEIRYNPLIPDTKGIDAKNTEGNQEEAKEKNMLQAIVDATDELMLEKPGGILIFLSGEREIRQATEALTKHHKASVEILPLFARLSAAEQNKIFHPTGARRIVLATNVAETSLTVPGIKYVIDAGMARISRYSWRSRVQRLPIEKVSQASANQRSGRCGRTSSGIAIRLYSEEDYESRAEFTLPEIQRTNLASVILQLTSLNLGDVYDFPYLEAPDTGMIRDGYKLLFELGAVNKPKGDNIKITPVGRQLARLPTDPRLGRMLVAAQELGVLQEVLVIVSALSIQDVRERPLDKQQASDQKHSRFKDESSDFISLLKLWDYYHDKNGELSQGQLRKLCRKEFLSFMRLREWNETYRQLKMSLKETDLNIPKPDRAKKAKLQQLSKKTGKNNQQKKKNDSVNEDDKYSASYNVIHQSLLTGLLSNIGFKEENNEFQGVNNRKFFVFPGSALYKKPPKWIMSAEIVDTSRLFARTVAKIQPEWVEYSAKHLLKHHYTEPRWEKKAAQVVADQKSSLYGLTITPKKRVSYGPIDAVVSRQLFIRHALVYGEYASNAEFFQHNRQLIEEVENLEAKSRRRDILVDEEILFDFYDQIIPENIYNGPAFEKWRKSYEKGNADALKLTRDYLMKRDDSHVQGELYPDHLDVADMILPLSYHFEPGASDDGVTVKIPAAALNQLSSSDFDYLVPGMLEEKITEFIRSLPKQVRKQFVPAPEYAKACLESLNASANQEKTKQQTQAGKNQEKQSIVKAISTALHRITGHRISEDLLENYEFSDHMLMRFEVMDESGKVIGSGRNIEKLKKTVSYKGSGKVAHKSKGASSKLERKGIETWDFDTLPESVVMDVSGMKIKAWPALVDKGDSVEIKLFDSPQKAQQQSGLLRLILLEYKDKQRELSKQIPDIQKMCLYYASTGKCDELTQSIIENTFRLTFVTDELLDKKHGSELSQQQFSEQLKKQEPTLKQNLEELCQQLLTVLSLNHDIRKQLKGKIDLSLLETLNDVTDQLNALVYPGFIDSLTIEEIRQYPRYLKAIVKRLDKLAGDAHKDRGLRLQIQSLWDDYKALLKKHGSSQDLVEFRWMLEEFRVSLFAQDLGTAYPVSEKRLRKRFNEIKSQYS</sequence>
<name>A0A4R1F5T6_9GAMM</name>
<feature type="region of interest" description="Disordered" evidence="5">
    <location>
        <begin position="655"/>
        <end position="677"/>
    </location>
</feature>
<keyword evidence="9" id="KW-1185">Reference proteome</keyword>
<evidence type="ECO:0000256" key="4">
    <source>
        <dbReference type="ARBA" id="ARBA00022840"/>
    </source>
</evidence>
<reference evidence="8 9" key="1">
    <citation type="submission" date="2019-03" db="EMBL/GenBank/DDBJ databases">
        <title>Genomic Encyclopedia of Type Strains, Phase IV (KMG-IV): sequencing the most valuable type-strain genomes for metagenomic binning, comparative biology and taxonomic classification.</title>
        <authorList>
            <person name="Goeker M."/>
        </authorList>
    </citation>
    <scope>NUCLEOTIDE SEQUENCE [LARGE SCALE GENOMIC DNA]</scope>
    <source>
        <strain evidence="8 9">DSM 24830</strain>
    </source>
</reference>
<evidence type="ECO:0000259" key="7">
    <source>
        <dbReference type="PROSITE" id="PS51194"/>
    </source>
</evidence>
<accession>A0A4R1F5T6</accession>
<keyword evidence="1" id="KW-0547">Nucleotide-binding</keyword>
<dbReference type="Pfam" id="PF04408">
    <property type="entry name" value="WHD_HA2"/>
    <property type="match status" value="1"/>
</dbReference>
<dbReference type="OrthoDB" id="9805617at2"/>
<evidence type="ECO:0000259" key="6">
    <source>
        <dbReference type="PROSITE" id="PS51192"/>
    </source>
</evidence>
<dbReference type="PANTHER" id="PTHR18934">
    <property type="entry name" value="ATP-DEPENDENT RNA HELICASE"/>
    <property type="match status" value="1"/>
</dbReference>